<evidence type="ECO:0000313" key="1">
    <source>
        <dbReference type="EMBL" id="GLW92711.1"/>
    </source>
</evidence>
<comment type="caution">
    <text evidence="1">The sequence shown here is derived from an EMBL/GenBank/DDBJ whole genome shotgun (WGS) entry which is preliminary data.</text>
</comment>
<protein>
    <submittedName>
        <fullName evidence="1">Uncharacterized protein</fullName>
    </submittedName>
</protein>
<dbReference type="Proteomes" id="UP001165042">
    <property type="component" value="Unassembled WGS sequence"/>
</dbReference>
<dbReference type="EMBL" id="BSSD01000005">
    <property type="protein sequence ID" value="GLW92711.1"/>
    <property type="molecule type" value="Genomic_DNA"/>
</dbReference>
<dbReference type="AlphaFoldDB" id="A0A9W6QMD9"/>
<name>A0A9W6QMD9_9PSEU</name>
<gene>
    <name evidence="1" type="ORF">Aglo03_35270</name>
</gene>
<organism evidence="1 2">
    <name type="scientific">Actinokineospora globicatena</name>
    <dbReference type="NCBI Taxonomy" id="103729"/>
    <lineage>
        <taxon>Bacteria</taxon>
        <taxon>Bacillati</taxon>
        <taxon>Actinomycetota</taxon>
        <taxon>Actinomycetes</taxon>
        <taxon>Pseudonocardiales</taxon>
        <taxon>Pseudonocardiaceae</taxon>
        <taxon>Actinokineospora</taxon>
    </lineage>
</organism>
<accession>A0A9W6QMD9</accession>
<reference evidence="1" key="1">
    <citation type="submission" date="2023-02" db="EMBL/GenBank/DDBJ databases">
        <title>Actinokineospora globicatena NBRC 15670.</title>
        <authorList>
            <person name="Ichikawa N."/>
            <person name="Sato H."/>
            <person name="Tonouchi N."/>
        </authorList>
    </citation>
    <scope>NUCLEOTIDE SEQUENCE</scope>
    <source>
        <strain evidence="1">NBRC 15670</strain>
    </source>
</reference>
<proteinExistence type="predicted"/>
<dbReference type="RefSeq" id="WP_285611207.1">
    <property type="nucleotide sequence ID" value="NZ_BSSD01000005.1"/>
</dbReference>
<keyword evidence="2" id="KW-1185">Reference proteome</keyword>
<evidence type="ECO:0000313" key="2">
    <source>
        <dbReference type="Proteomes" id="UP001165042"/>
    </source>
</evidence>
<sequence length="114" mass="12426">MDLEVSRKGIGLSEHAVFVTLVLNGGNFGTDDDRRKVRALEENIRQAVESAGVGEFDGDEFGGGKVVLFMYGADADKLFAVVEPILRGDSSYSGHAVLRYGEPGESTRRREVDF</sequence>